<accession>A0A4Q5N4T1</accession>
<keyword evidence="1" id="KW-0812">Transmembrane</keyword>
<keyword evidence="3" id="KW-1185">Reference proteome</keyword>
<protein>
    <recommendedName>
        <fullName evidence="4">DUF3592 domain-containing protein</fullName>
    </recommendedName>
</protein>
<feature type="transmembrane region" description="Helical" evidence="1">
    <location>
        <begin position="6"/>
        <end position="26"/>
    </location>
</feature>
<evidence type="ECO:0000313" key="2">
    <source>
        <dbReference type="EMBL" id="RYV51707.1"/>
    </source>
</evidence>
<name>A0A4Q5N4T1_9MICO</name>
<keyword evidence="1" id="KW-0472">Membrane</keyword>
<dbReference type="RefSeq" id="WP_130102024.1">
    <property type="nucleotide sequence ID" value="NZ_SDWW01000013.1"/>
</dbReference>
<evidence type="ECO:0000256" key="1">
    <source>
        <dbReference type="SAM" id="Phobius"/>
    </source>
</evidence>
<proteinExistence type="predicted"/>
<dbReference type="OrthoDB" id="4827223at2"/>
<sequence length="141" mass="14708">MNPLVWIAPTCLFLAAACFIVGGRLVHRARRVDRVQLPARLRSRVWLGPGYSLVLEYPGPDGQPRIGSAFAFIRRGLGATPAFGGWVWVNRADPADVMTRPGGRTAPGGTVLIGGAIFLFASLGTGLAAVIVASTSAIGGP</sequence>
<feature type="transmembrane region" description="Helical" evidence="1">
    <location>
        <begin position="110"/>
        <end position="133"/>
    </location>
</feature>
<comment type="caution">
    <text evidence="2">The sequence shown here is derived from an EMBL/GenBank/DDBJ whole genome shotgun (WGS) entry which is preliminary data.</text>
</comment>
<keyword evidence="1" id="KW-1133">Transmembrane helix</keyword>
<gene>
    <name evidence="2" type="ORF">EUA98_07340</name>
</gene>
<evidence type="ECO:0008006" key="4">
    <source>
        <dbReference type="Google" id="ProtNLM"/>
    </source>
</evidence>
<organism evidence="2 3">
    <name type="scientific">Pengzhenrongella frigida</name>
    <dbReference type="NCBI Taxonomy" id="1259133"/>
    <lineage>
        <taxon>Bacteria</taxon>
        <taxon>Bacillati</taxon>
        <taxon>Actinomycetota</taxon>
        <taxon>Actinomycetes</taxon>
        <taxon>Micrococcales</taxon>
        <taxon>Pengzhenrongella</taxon>
    </lineage>
</organism>
<evidence type="ECO:0000313" key="3">
    <source>
        <dbReference type="Proteomes" id="UP000293764"/>
    </source>
</evidence>
<dbReference type="AlphaFoldDB" id="A0A4Q5N4T1"/>
<reference evidence="2 3" key="1">
    <citation type="submission" date="2019-01" db="EMBL/GenBank/DDBJ databases">
        <title>Novel species of Cellulomonas.</title>
        <authorList>
            <person name="Liu Q."/>
            <person name="Xin Y.-H."/>
        </authorList>
    </citation>
    <scope>NUCLEOTIDE SEQUENCE [LARGE SCALE GENOMIC DNA]</scope>
    <source>
        <strain evidence="2 3">HLT2-17</strain>
    </source>
</reference>
<dbReference type="EMBL" id="SDWW01000013">
    <property type="protein sequence ID" value="RYV51707.1"/>
    <property type="molecule type" value="Genomic_DNA"/>
</dbReference>
<dbReference type="Proteomes" id="UP000293764">
    <property type="component" value="Unassembled WGS sequence"/>
</dbReference>